<dbReference type="AlphaFoldDB" id="A0A7R9JGY7"/>
<name>A0A7R9JGY7_TIMCA</name>
<protein>
    <submittedName>
        <fullName evidence="1">(California timema) hypothetical protein</fullName>
    </submittedName>
</protein>
<sequence length="84" mass="9797">MGDSRSVFRLLTGKIPLGRLRWEDNIRIDLKEIGCNERRETIVLHNFPTACAYYQMEWAGVTNRLKNLVPMLLQVDDVTHQDQP</sequence>
<reference evidence="1" key="1">
    <citation type="submission" date="2020-11" db="EMBL/GenBank/DDBJ databases">
        <authorList>
            <person name="Tran Van P."/>
        </authorList>
    </citation>
    <scope>NUCLEOTIDE SEQUENCE</scope>
</reference>
<accession>A0A7R9JGY7</accession>
<proteinExistence type="predicted"/>
<evidence type="ECO:0000313" key="1">
    <source>
        <dbReference type="EMBL" id="CAD7579087.1"/>
    </source>
</evidence>
<dbReference type="EMBL" id="OE189866">
    <property type="protein sequence ID" value="CAD7579087.1"/>
    <property type="molecule type" value="Genomic_DNA"/>
</dbReference>
<gene>
    <name evidence="1" type="ORF">TCMB3V08_LOCUS11622</name>
</gene>
<organism evidence="1">
    <name type="scientific">Timema californicum</name>
    <name type="common">California timema</name>
    <name type="synonym">Walking stick</name>
    <dbReference type="NCBI Taxonomy" id="61474"/>
    <lineage>
        <taxon>Eukaryota</taxon>
        <taxon>Metazoa</taxon>
        <taxon>Ecdysozoa</taxon>
        <taxon>Arthropoda</taxon>
        <taxon>Hexapoda</taxon>
        <taxon>Insecta</taxon>
        <taxon>Pterygota</taxon>
        <taxon>Neoptera</taxon>
        <taxon>Polyneoptera</taxon>
        <taxon>Phasmatodea</taxon>
        <taxon>Timematodea</taxon>
        <taxon>Timematoidea</taxon>
        <taxon>Timematidae</taxon>
        <taxon>Timema</taxon>
    </lineage>
</organism>